<keyword evidence="9" id="KW-1185">Reference proteome</keyword>
<keyword evidence="5" id="KW-0808">Transferase</keyword>
<keyword evidence="6" id="KW-0012">Acyltransferase</keyword>
<evidence type="ECO:0000256" key="1">
    <source>
        <dbReference type="ARBA" id="ARBA00001938"/>
    </source>
</evidence>
<dbReference type="Gene3D" id="3.30.559.10">
    <property type="entry name" value="Chloramphenicol acetyltransferase-like domain"/>
    <property type="match status" value="1"/>
</dbReference>
<proteinExistence type="predicted"/>
<evidence type="ECO:0000256" key="3">
    <source>
        <dbReference type="ARBA" id="ARBA00012945"/>
    </source>
</evidence>
<organism evidence="8 9">
    <name type="scientific">Hibiscus sabdariffa</name>
    <name type="common">roselle</name>
    <dbReference type="NCBI Taxonomy" id="183260"/>
    <lineage>
        <taxon>Eukaryota</taxon>
        <taxon>Viridiplantae</taxon>
        <taxon>Streptophyta</taxon>
        <taxon>Embryophyta</taxon>
        <taxon>Tracheophyta</taxon>
        <taxon>Spermatophyta</taxon>
        <taxon>Magnoliopsida</taxon>
        <taxon>eudicotyledons</taxon>
        <taxon>Gunneridae</taxon>
        <taxon>Pentapetalae</taxon>
        <taxon>rosids</taxon>
        <taxon>malvids</taxon>
        <taxon>Malvales</taxon>
        <taxon>Malvaceae</taxon>
        <taxon>Malvoideae</taxon>
        <taxon>Hibiscus</taxon>
    </lineage>
</organism>
<reference evidence="8 9" key="1">
    <citation type="journal article" date="2024" name="G3 (Bethesda)">
        <title>Genome assembly of Hibiscus sabdariffa L. provides insights into metabolisms of medicinal natural products.</title>
        <authorList>
            <person name="Kim T."/>
        </authorList>
    </citation>
    <scope>NUCLEOTIDE SEQUENCE [LARGE SCALE GENOMIC DNA]</scope>
    <source>
        <strain evidence="8">TK-2024</strain>
        <tissue evidence="8">Old leaves</tissue>
    </source>
</reference>
<dbReference type="PANTHER" id="PTHR43416:SF41">
    <property type="entry name" value="DIHYDROLIPOYLLYSINE-RESIDUE SUCCINYLTRANSFERASE COMPONENT OF 2-OXOGLUTARATE DEHYDROGENASE COMPLEX 2, MITOCHONDRIAL"/>
    <property type="match status" value="1"/>
</dbReference>
<comment type="pathway">
    <text evidence="2">Amino-acid degradation; L-lysine degradation via saccharopine pathway; glutaryl-CoA from L-lysine: step 6/6.</text>
</comment>
<dbReference type="InterPro" id="IPR001078">
    <property type="entry name" value="2-oxoacid_DH_actylTfrase"/>
</dbReference>
<dbReference type="EC" id="2.3.1.61" evidence="3"/>
<dbReference type="Pfam" id="PF00198">
    <property type="entry name" value="2-oxoacid_dh"/>
    <property type="match status" value="1"/>
</dbReference>
<accession>A0ABR2FDQ8</accession>
<protein>
    <recommendedName>
        <fullName evidence="3">dihydrolipoyllysine-residue succinyltransferase</fullName>
        <ecNumber evidence="3">2.3.1.61</ecNumber>
    </recommendedName>
</protein>
<dbReference type="InterPro" id="IPR050537">
    <property type="entry name" value="2-oxoacid_dehydrogenase"/>
</dbReference>
<dbReference type="InterPro" id="IPR023213">
    <property type="entry name" value="CAT-like_dom_sf"/>
</dbReference>
<evidence type="ECO:0000259" key="7">
    <source>
        <dbReference type="Pfam" id="PF00198"/>
    </source>
</evidence>
<comment type="cofactor">
    <cofactor evidence="1">
        <name>(R)-lipoate</name>
        <dbReference type="ChEBI" id="CHEBI:83088"/>
    </cofactor>
</comment>
<sequence length="71" mass="7570">MGLVVPVVRDADKMNFAEIEKTINNLAKKANDGTISIDDMAGGSFTISNGGAYGSLLSIEYEYPHYKPSSG</sequence>
<name>A0ABR2FDQ8_9ROSI</name>
<evidence type="ECO:0000256" key="6">
    <source>
        <dbReference type="ARBA" id="ARBA00023315"/>
    </source>
</evidence>
<dbReference type="PANTHER" id="PTHR43416">
    <property type="entry name" value="DIHYDROLIPOYLLYSINE-RESIDUE SUCCINYLTRANSFERASE COMPONENT OF 2-OXOGLUTARATE DEHYDROGENASE COMPLEX, MITOCHONDRIAL-RELATED"/>
    <property type="match status" value="1"/>
</dbReference>
<keyword evidence="4" id="KW-0816">Tricarboxylic acid cycle</keyword>
<evidence type="ECO:0000313" key="8">
    <source>
        <dbReference type="EMBL" id="KAK8579063.1"/>
    </source>
</evidence>
<feature type="domain" description="2-oxoacid dehydrogenase acyltransferase catalytic" evidence="7">
    <location>
        <begin position="2"/>
        <end position="56"/>
    </location>
</feature>
<dbReference type="Proteomes" id="UP001472677">
    <property type="component" value="Unassembled WGS sequence"/>
</dbReference>
<evidence type="ECO:0000256" key="5">
    <source>
        <dbReference type="ARBA" id="ARBA00022679"/>
    </source>
</evidence>
<dbReference type="SUPFAM" id="SSF52777">
    <property type="entry name" value="CoA-dependent acyltransferases"/>
    <property type="match status" value="1"/>
</dbReference>
<evidence type="ECO:0000313" key="9">
    <source>
        <dbReference type="Proteomes" id="UP001472677"/>
    </source>
</evidence>
<gene>
    <name evidence="8" type="ORF">V6N12_069397</name>
</gene>
<comment type="caution">
    <text evidence="8">The sequence shown here is derived from an EMBL/GenBank/DDBJ whole genome shotgun (WGS) entry which is preliminary data.</text>
</comment>
<dbReference type="EMBL" id="JBBPBM010000006">
    <property type="protein sequence ID" value="KAK8579063.1"/>
    <property type="molecule type" value="Genomic_DNA"/>
</dbReference>
<evidence type="ECO:0000256" key="4">
    <source>
        <dbReference type="ARBA" id="ARBA00022532"/>
    </source>
</evidence>
<evidence type="ECO:0000256" key="2">
    <source>
        <dbReference type="ARBA" id="ARBA00005145"/>
    </source>
</evidence>